<evidence type="ECO:0000313" key="2">
    <source>
        <dbReference type="Proteomes" id="UP000287394"/>
    </source>
</evidence>
<name>A0A402D303_9BACT</name>
<dbReference type="RefSeq" id="WP_119323916.1">
    <property type="nucleotide sequence ID" value="NZ_AP025739.1"/>
</dbReference>
<dbReference type="Gene3D" id="3.40.50.300">
    <property type="entry name" value="P-loop containing nucleotide triphosphate hydrolases"/>
    <property type="match status" value="1"/>
</dbReference>
<dbReference type="PROSITE" id="PS50893">
    <property type="entry name" value="ABC_TRANSPORTER_2"/>
    <property type="match status" value="1"/>
</dbReference>
<dbReference type="PANTHER" id="PTHR42939">
    <property type="entry name" value="ABC TRANSPORTER ATP-BINDING PROTEIN ALBC-RELATED"/>
    <property type="match status" value="1"/>
</dbReference>
<dbReference type="Pfam" id="PF00005">
    <property type="entry name" value="ABC_tran"/>
    <property type="match status" value="1"/>
</dbReference>
<dbReference type="AlphaFoldDB" id="A0A402D303"/>
<evidence type="ECO:0000313" key="1">
    <source>
        <dbReference type="EMBL" id="BDI28334.1"/>
    </source>
</evidence>
<dbReference type="Proteomes" id="UP000287394">
    <property type="component" value="Chromosome"/>
</dbReference>
<dbReference type="PANTHER" id="PTHR42939:SF1">
    <property type="entry name" value="ABC TRANSPORTER ATP-BINDING PROTEIN ALBC-RELATED"/>
    <property type="match status" value="1"/>
</dbReference>
<dbReference type="GO" id="GO:0016887">
    <property type="term" value="F:ATP hydrolysis activity"/>
    <property type="evidence" value="ECO:0007669"/>
    <property type="project" value="InterPro"/>
</dbReference>
<sequence length="253" mass="27201">MIEAAGLTKTYDGGVRAVDALTLSVPAGELFGFLGPNGAGKTTTIKMLVGLLTPTSGSARVAGYDLQAQSREAKQRIGYIPDNPFLYEKLTGREFLDFIADLYGMPAGRPRAQEIDRLLEMLDLAGKGDQLIGSFSRGMRQKMAMASALLHEPKALFLDEPTVGLDPSSIRRLKDILRNLCRERGVAVFLSTHTLEVAAEICDRVGVFHRGKLVALGSPAELTHDSALGRLEDVFLALTESAAVGALIETELS</sequence>
<keyword evidence="2" id="KW-1185">Reference proteome</keyword>
<dbReference type="InterPro" id="IPR027417">
    <property type="entry name" value="P-loop_NTPase"/>
</dbReference>
<dbReference type="KEGG" id="ccot:CCAX7_003850"/>
<dbReference type="FunCoup" id="A0A402D303">
    <property type="interactions" value="467"/>
</dbReference>
<reference evidence="1 2" key="1">
    <citation type="journal article" date="2019" name="Int. J. Syst. Evol. Microbiol.">
        <title>Capsulimonas corticalis gen. nov., sp. nov., an aerobic capsulated bacterium, of a novel bacterial order, Capsulimonadales ord. nov., of the class Armatimonadia of the phylum Armatimonadetes.</title>
        <authorList>
            <person name="Li J."/>
            <person name="Kudo C."/>
            <person name="Tonouchi A."/>
        </authorList>
    </citation>
    <scope>NUCLEOTIDE SEQUENCE [LARGE SCALE GENOMIC DNA]</scope>
    <source>
        <strain evidence="1 2">AX-7</strain>
    </source>
</reference>
<dbReference type="InterPro" id="IPR051782">
    <property type="entry name" value="ABC_Transporter_VariousFunc"/>
</dbReference>
<dbReference type="SMART" id="SM00382">
    <property type="entry name" value="AAA"/>
    <property type="match status" value="1"/>
</dbReference>
<proteinExistence type="predicted"/>
<gene>
    <name evidence="1" type="ORF">CCAX7_003850</name>
</gene>
<dbReference type="EMBL" id="AP025739">
    <property type="protein sequence ID" value="BDI28334.1"/>
    <property type="molecule type" value="Genomic_DNA"/>
</dbReference>
<dbReference type="InterPro" id="IPR003439">
    <property type="entry name" value="ABC_transporter-like_ATP-bd"/>
</dbReference>
<accession>A0A402D303</accession>
<protein>
    <submittedName>
        <fullName evidence="1">ABC transporter</fullName>
    </submittedName>
</protein>
<organism evidence="1 2">
    <name type="scientific">Capsulimonas corticalis</name>
    <dbReference type="NCBI Taxonomy" id="2219043"/>
    <lineage>
        <taxon>Bacteria</taxon>
        <taxon>Bacillati</taxon>
        <taxon>Armatimonadota</taxon>
        <taxon>Armatimonadia</taxon>
        <taxon>Capsulimonadales</taxon>
        <taxon>Capsulimonadaceae</taxon>
        <taxon>Capsulimonas</taxon>
    </lineage>
</organism>
<dbReference type="OrthoDB" id="9775135at2"/>
<dbReference type="InterPro" id="IPR003593">
    <property type="entry name" value="AAA+_ATPase"/>
</dbReference>
<dbReference type="GO" id="GO:0005524">
    <property type="term" value="F:ATP binding"/>
    <property type="evidence" value="ECO:0007669"/>
    <property type="project" value="InterPro"/>
</dbReference>
<dbReference type="SUPFAM" id="SSF52540">
    <property type="entry name" value="P-loop containing nucleoside triphosphate hydrolases"/>
    <property type="match status" value="1"/>
</dbReference>